<protein>
    <recommendedName>
        <fullName evidence="2">dTDP-4-dehydrorhamnose reductase</fullName>
        <ecNumber evidence="2">1.1.1.133</ecNumber>
    </recommendedName>
</protein>
<dbReference type="EC" id="1.1.1.133" evidence="2"/>
<accession>A0AAW9JQ54</accession>
<evidence type="ECO:0000313" key="4">
    <source>
        <dbReference type="EMBL" id="MDZ5758795.1"/>
    </source>
</evidence>
<dbReference type="Gene3D" id="3.40.50.720">
    <property type="entry name" value="NAD(P)-binding Rossmann-like Domain"/>
    <property type="match status" value="1"/>
</dbReference>
<dbReference type="GO" id="GO:0008831">
    <property type="term" value="F:dTDP-4-dehydrorhamnose reductase activity"/>
    <property type="evidence" value="ECO:0007669"/>
    <property type="project" value="UniProtKB-EC"/>
</dbReference>
<dbReference type="EMBL" id="JAVBVO010000003">
    <property type="protein sequence ID" value="MDZ5758795.1"/>
    <property type="molecule type" value="Genomic_DNA"/>
</dbReference>
<comment type="function">
    <text evidence="2">Catalyzes the reduction of dTDP-6-deoxy-L-lyxo-4-hexulose to yield dTDP-L-rhamnose.</text>
</comment>
<dbReference type="GO" id="GO:0019305">
    <property type="term" value="P:dTDP-rhamnose biosynthetic process"/>
    <property type="evidence" value="ECO:0007669"/>
    <property type="project" value="TreeGrafter"/>
</dbReference>
<dbReference type="AlphaFoldDB" id="A0AAW9JQ54"/>
<organism evidence="4 5">
    <name type="scientific">Carnobacterium maltaromaticum</name>
    <name type="common">Carnobacterium piscicola</name>
    <dbReference type="NCBI Taxonomy" id="2751"/>
    <lineage>
        <taxon>Bacteria</taxon>
        <taxon>Bacillati</taxon>
        <taxon>Bacillota</taxon>
        <taxon>Bacilli</taxon>
        <taxon>Lactobacillales</taxon>
        <taxon>Carnobacteriaceae</taxon>
        <taxon>Carnobacterium</taxon>
    </lineage>
</organism>
<reference evidence="4" key="1">
    <citation type="submission" date="2023-08" db="EMBL/GenBank/DDBJ databases">
        <title>Genomic characterization of piscicolin 126 produced by Carnobacterium maltaromaticum CM22 strain isolated from salmon (Salmo salar).</title>
        <authorList>
            <person name="Gonzalez-Gragera E."/>
            <person name="Garcia-Lopez J.D."/>
            <person name="Teso-Perez C."/>
            <person name="Gimenez-Hernandez I."/>
            <person name="Peralta-Sanchez J.M."/>
            <person name="Valdivia E."/>
            <person name="Montalban-Lopez M."/>
            <person name="Martin-Platero A.M."/>
            <person name="Banos A."/>
            <person name="Martinez-Bueno M."/>
        </authorList>
    </citation>
    <scope>NUCLEOTIDE SEQUENCE</scope>
    <source>
        <strain evidence="4">CM22</strain>
    </source>
</reference>
<dbReference type="NCBIfam" id="TIGR01214">
    <property type="entry name" value="rmlD"/>
    <property type="match status" value="1"/>
</dbReference>
<dbReference type="FunFam" id="3.40.50.720:FF:000159">
    <property type="entry name" value="dTDP-4-dehydrorhamnose reductase"/>
    <property type="match status" value="1"/>
</dbReference>
<dbReference type="Proteomes" id="UP001290462">
    <property type="component" value="Unassembled WGS sequence"/>
</dbReference>
<sequence length="280" mass="31964">MTVLITGSNGQLGTELKKLLTEQNIEYIATDTNSMDITDEAKVNSFVKEVQPTIIYHCAAYTAVDKAEDEGKELNQLINVDGTRYVAKAAEENDAVIVYISTDYVFDGNKNDEYKVEDIPNPQNEYGRAKYEGELEVKKYASKYYIIRTSWVYGEFGANFVFTMQNLAKTHSELTVVNDQFGRPTWTRNLAEFMVYITSKKAQYGIYHFSNDNSCTWYDFAKEILKNGNIIIRPVDSSVFPQKALRPKHSIMDLSKTKALGYEIPTWEDALDNMLQSIHN</sequence>
<evidence type="ECO:0000256" key="2">
    <source>
        <dbReference type="RuleBase" id="RU364082"/>
    </source>
</evidence>
<dbReference type="RefSeq" id="WP_322808916.1">
    <property type="nucleotide sequence ID" value="NZ_JAVBVO010000003.1"/>
</dbReference>
<comment type="pathway">
    <text evidence="2">Carbohydrate biosynthesis; dTDP-L-rhamnose biosynthesis.</text>
</comment>
<comment type="caution">
    <text evidence="4">The sequence shown here is derived from an EMBL/GenBank/DDBJ whole genome shotgun (WGS) entry which is preliminary data.</text>
</comment>
<evidence type="ECO:0000256" key="1">
    <source>
        <dbReference type="ARBA" id="ARBA00010944"/>
    </source>
</evidence>
<feature type="domain" description="RmlD-like substrate binding" evidence="3">
    <location>
        <begin position="1"/>
        <end position="278"/>
    </location>
</feature>
<proteinExistence type="inferred from homology"/>
<dbReference type="Pfam" id="PF04321">
    <property type="entry name" value="RmlD_sub_bind"/>
    <property type="match status" value="1"/>
</dbReference>
<dbReference type="InterPro" id="IPR005913">
    <property type="entry name" value="dTDP_dehydrorham_reduct"/>
</dbReference>
<dbReference type="InterPro" id="IPR029903">
    <property type="entry name" value="RmlD-like-bd"/>
</dbReference>
<gene>
    <name evidence="4" type="primary">rfbD</name>
    <name evidence="4" type="ORF">RAK27_09035</name>
</gene>
<name>A0AAW9JQ54_CARML</name>
<evidence type="ECO:0000259" key="3">
    <source>
        <dbReference type="Pfam" id="PF04321"/>
    </source>
</evidence>
<comment type="similarity">
    <text evidence="1 2">Belongs to the dTDP-4-dehydrorhamnose reductase family.</text>
</comment>
<dbReference type="SUPFAM" id="SSF51735">
    <property type="entry name" value="NAD(P)-binding Rossmann-fold domains"/>
    <property type="match status" value="1"/>
</dbReference>
<evidence type="ECO:0000313" key="5">
    <source>
        <dbReference type="Proteomes" id="UP001290462"/>
    </source>
</evidence>
<dbReference type="PANTHER" id="PTHR10491:SF4">
    <property type="entry name" value="METHIONINE ADENOSYLTRANSFERASE 2 SUBUNIT BETA"/>
    <property type="match status" value="1"/>
</dbReference>
<dbReference type="InterPro" id="IPR036291">
    <property type="entry name" value="NAD(P)-bd_dom_sf"/>
</dbReference>
<dbReference type="CDD" id="cd05254">
    <property type="entry name" value="dTDP_HR_like_SDR_e"/>
    <property type="match status" value="1"/>
</dbReference>
<dbReference type="Gene3D" id="3.90.25.10">
    <property type="entry name" value="UDP-galactose 4-epimerase, domain 1"/>
    <property type="match status" value="1"/>
</dbReference>
<keyword evidence="2 4" id="KW-0560">Oxidoreductase</keyword>
<keyword evidence="2" id="KW-0521">NADP</keyword>
<dbReference type="GO" id="GO:0005829">
    <property type="term" value="C:cytosol"/>
    <property type="evidence" value="ECO:0007669"/>
    <property type="project" value="TreeGrafter"/>
</dbReference>
<dbReference type="PANTHER" id="PTHR10491">
    <property type="entry name" value="DTDP-4-DEHYDRORHAMNOSE REDUCTASE"/>
    <property type="match status" value="1"/>
</dbReference>